<proteinExistence type="inferred from homology"/>
<sequence>MKYNALLAVLAISVLSIACSENRTTKSGIIVNIVEKGDGPELKDSTILQLNMKYLNDKGNEQWSSAKAGGPVPIQYIKEVWATSGTMYEALEIMKVGDSATFEVSAKDLYENTFKTAVPDSLDTASNVTFYAKIVSMMTTEEFQAFQKEEYEKAQAKAQEERVAAQAKMIEDAAEVIKKDGEIIDQYLADNGITAQTTESGLRYVITEEGEGENAQAGNQVSVHYNGTLLDGTKFDSSYDRGSPFGFVLGQGRVIMGWDEGIALLNKGAKATLYIPSTLAYGERAAGSIPANSILKFDVELVDFQ</sequence>
<organism evidence="9 10">
    <name type="scientific">Reichenbachiella carrageenanivorans</name>
    <dbReference type="NCBI Taxonomy" id="2979869"/>
    <lineage>
        <taxon>Bacteria</taxon>
        <taxon>Pseudomonadati</taxon>
        <taxon>Bacteroidota</taxon>
        <taxon>Cytophagia</taxon>
        <taxon>Cytophagales</taxon>
        <taxon>Reichenbachiellaceae</taxon>
        <taxon>Reichenbachiella</taxon>
    </lineage>
</organism>
<evidence type="ECO:0000256" key="5">
    <source>
        <dbReference type="PROSITE-ProRule" id="PRU00277"/>
    </source>
</evidence>
<evidence type="ECO:0000256" key="3">
    <source>
        <dbReference type="ARBA" id="ARBA00023110"/>
    </source>
</evidence>
<evidence type="ECO:0000313" key="9">
    <source>
        <dbReference type="EMBL" id="UXX79757.1"/>
    </source>
</evidence>
<evidence type="ECO:0000259" key="8">
    <source>
        <dbReference type="PROSITE" id="PS50059"/>
    </source>
</evidence>
<keyword evidence="4 5" id="KW-0413">Isomerase</keyword>
<evidence type="ECO:0000256" key="2">
    <source>
        <dbReference type="ARBA" id="ARBA00006577"/>
    </source>
</evidence>
<feature type="signal peptide" evidence="7">
    <location>
        <begin position="1"/>
        <end position="18"/>
    </location>
</feature>
<dbReference type="Gene3D" id="3.10.50.40">
    <property type="match status" value="2"/>
</dbReference>
<accession>A0ABY6D0Q9</accession>
<comment type="similarity">
    <text evidence="2 6">Belongs to the FKBP-type PPIase family.</text>
</comment>
<comment type="catalytic activity">
    <reaction evidence="1 5 6">
        <text>[protein]-peptidylproline (omega=180) = [protein]-peptidylproline (omega=0)</text>
        <dbReference type="Rhea" id="RHEA:16237"/>
        <dbReference type="Rhea" id="RHEA-COMP:10747"/>
        <dbReference type="Rhea" id="RHEA-COMP:10748"/>
        <dbReference type="ChEBI" id="CHEBI:83833"/>
        <dbReference type="ChEBI" id="CHEBI:83834"/>
        <dbReference type="EC" id="5.2.1.8"/>
    </reaction>
</comment>
<dbReference type="InterPro" id="IPR046357">
    <property type="entry name" value="PPIase_dom_sf"/>
</dbReference>
<dbReference type="Proteomes" id="UP001062165">
    <property type="component" value="Chromosome"/>
</dbReference>
<protein>
    <recommendedName>
        <fullName evidence="6">Peptidyl-prolyl cis-trans isomerase</fullName>
        <ecNumber evidence="6">5.2.1.8</ecNumber>
    </recommendedName>
</protein>
<dbReference type="GO" id="GO:0003755">
    <property type="term" value="F:peptidyl-prolyl cis-trans isomerase activity"/>
    <property type="evidence" value="ECO:0007669"/>
    <property type="project" value="UniProtKB-EC"/>
</dbReference>
<feature type="chain" id="PRO_5045504502" description="Peptidyl-prolyl cis-trans isomerase" evidence="7">
    <location>
        <begin position="19"/>
        <end position="305"/>
    </location>
</feature>
<keyword evidence="10" id="KW-1185">Reference proteome</keyword>
<evidence type="ECO:0000313" key="10">
    <source>
        <dbReference type="Proteomes" id="UP001062165"/>
    </source>
</evidence>
<dbReference type="RefSeq" id="WP_263051488.1">
    <property type="nucleotide sequence ID" value="NZ_CP106735.1"/>
</dbReference>
<dbReference type="EMBL" id="CP106735">
    <property type="protein sequence ID" value="UXX79757.1"/>
    <property type="molecule type" value="Genomic_DNA"/>
</dbReference>
<dbReference type="SUPFAM" id="SSF54534">
    <property type="entry name" value="FKBP-like"/>
    <property type="match status" value="2"/>
</dbReference>
<dbReference type="PANTHER" id="PTHR43811">
    <property type="entry name" value="FKBP-TYPE PEPTIDYL-PROLYL CIS-TRANS ISOMERASE FKPA"/>
    <property type="match status" value="1"/>
</dbReference>
<evidence type="ECO:0000256" key="6">
    <source>
        <dbReference type="RuleBase" id="RU003915"/>
    </source>
</evidence>
<dbReference type="PROSITE" id="PS51257">
    <property type="entry name" value="PROKAR_LIPOPROTEIN"/>
    <property type="match status" value="1"/>
</dbReference>
<dbReference type="EC" id="5.2.1.8" evidence="6"/>
<dbReference type="PROSITE" id="PS50059">
    <property type="entry name" value="FKBP_PPIASE"/>
    <property type="match status" value="1"/>
</dbReference>
<name>A0ABY6D0Q9_9BACT</name>
<evidence type="ECO:0000256" key="1">
    <source>
        <dbReference type="ARBA" id="ARBA00000971"/>
    </source>
</evidence>
<dbReference type="InterPro" id="IPR001179">
    <property type="entry name" value="PPIase_FKBP_dom"/>
</dbReference>
<evidence type="ECO:0000256" key="7">
    <source>
        <dbReference type="SAM" id="SignalP"/>
    </source>
</evidence>
<feature type="domain" description="PPIase FKBP-type" evidence="8">
    <location>
        <begin position="218"/>
        <end position="305"/>
    </location>
</feature>
<gene>
    <name evidence="9" type="ORF">N7E81_01355</name>
</gene>
<dbReference type="PANTHER" id="PTHR43811:SF19">
    <property type="entry name" value="39 KDA FK506-BINDING NUCLEAR PROTEIN"/>
    <property type="match status" value="1"/>
</dbReference>
<keyword evidence="3 5" id="KW-0697">Rotamase</keyword>
<reference evidence="9" key="1">
    <citation type="submission" date="2022-10" db="EMBL/GenBank/DDBJ databases">
        <title>Comparative genomics and taxonomic characterization of three novel marine species of genus Reichenbachiella exhibiting antioxidant and polysaccharide degradation activities.</title>
        <authorList>
            <person name="Muhammad N."/>
            <person name="Lee Y.-J."/>
            <person name="Ko J."/>
            <person name="Kim S.-G."/>
        </authorList>
    </citation>
    <scope>NUCLEOTIDE SEQUENCE</scope>
    <source>
        <strain evidence="9">Wsw4-B4</strain>
    </source>
</reference>
<dbReference type="Pfam" id="PF00254">
    <property type="entry name" value="FKBP_C"/>
    <property type="match status" value="1"/>
</dbReference>
<evidence type="ECO:0000256" key="4">
    <source>
        <dbReference type="ARBA" id="ARBA00023235"/>
    </source>
</evidence>
<keyword evidence="7" id="KW-0732">Signal</keyword>